<sequence>MSKAKDRARAESGLIFREGKLVKKEDWYAAHPTREMLAERQAGVDKAVADLMLAKQQGLAVVRDGKVLDPKDTSAVIAESEPYFCTKCNIVHRRGKIFTEHHQHASKVVVI</sequence>
<dbReference type="AlphaFoldDB" id="A0A6M3LG35"/>
<protein>
    <submittedName>
        <fullName evidence="1">Uncharacterized protein</fullName>
    </submittedName>
</protein>
<accession>A0A6M3LG35</accession>
<gene>
    <name evidence="1" type="ORF">MM415B04563_0003</name>
</gene>
<organism evidence="1">
    <name type="scientific">viral metagenome</name>
    <dbReference type="NCBI Taxonomy" id="1070528"/>
    <lineage>
        <taxon>unclassified sequences</taxon>
        <taxon>metagenomes</taxon>
        <taxon>organismal metagenomes</taxon>
    </lineage>
</organism>
<dbReference type="EMBL" id="MT143080">
    <property type="protein sequence ID" value="QJA92592.1"/>
    <property type="molecule type" value="Genomic_DNA"/>
</dbReference>
<reference evidence="1" key="1">
    <citation type="submission" date="2020-03" db="EMBL/GenBank/DDBJ databases">
        <title>The deep terrestrial virosphere.</title>
        <authorList>
            <person name="Holmfeldt K."/>
            <person name="Nilsson E."/>
            <person name="Simone D."/>
            <person name="Lopez-Fernandez M."/>
            <person name="Wu X."/>
            <person name="de Brujin I."/>
            <person name="Lundin D."/>
            <person name="Andersson A."/>
            <person name="Bertilsson S."/>
            <person name="Dopson M."/>
        </authorList>
    </citation>
    <scope>NUCLEOTIDE SEQUENCE</scope>
    <source>
        <strain evidence="1">MM415B04563</strain>
    </source>
</reference>
<evidence type="ECO:0000313" key="1">
    <source>
        <dbReference type="EMBL" id="QJA92592.1"/>
    </source>
</evidence>
<name>A0A6M3LG35_9ZZZZ</name>
<proteinExistence type="predicted"/>